<evidence type="ECO:0000259" key="1">
    <source>
        <dbReference type="Pfam" id="PF01863"/>
    </source>
</evidence>
<keyword evidence="3" id="KW-1185">Reference proteome</keyword>
<name>A0A3N1XV03_9FIRM</name>
<dbReference type="OrthoDB" id="9811177at2"/>
<comment type="caution">
    <text evidence="2">The sequence shown here is derived from an EMBL/GenBank/DDBJ whole genome shotgun (WGS) entry which is preliminary data.</text>
</comment>
<protein>
    <recommendedName>
        <fullName evidence="1">YgjP-like metallopeptidase domain-containing protein</fullName>
    </recommendedName>
</protein>
<dbReference type="Gene3D" id="3.30.2010.10">
    <property type="entry name" value="Metalloproteases ('zincins'), catalytic domain"/>
    <property type="match status" value="1"/>
</dbReference>
<dbReference type="PANTHER" id="PTHR30399:SF1">
    <property type="entry name" value="UTP PYROPHOSPHATASE"/>
    <property type="match status" value="1"/>
</dbReference>
<gene>
    <name evidence="2" type="ORF">EDD66_104326</name>
</gene>
<evidence type="ECO:0000313" key="3">
    <source>
        <dbReference type="Proteomes" id="UP000273083"/>
    </source>
</evidence>
<dbReference type="EMBL" id="RJVG01000004">
    <property type="protein sequence ID" value="ROR28737.1"/>
    <property type="molecule type" value="Genomic_DNA"/>
</dbReference>
<reference evidence="2 3" key="1">
    <citation type="submission" date="2018-11" db="EMBL/GenBank/DDBJ databases">
        <title>Genomic Encyclopedia of Type Strains, Phase IV (KMG-IV): sequencing the most valuable type-strain genomes for metagenomic binning, comparative biology and taxonomic classification.</title>
        <authorList>
            <person name="Goeker M."/>
        </authorList>
    </citation>
    <scope>NUCLEOTIDE SEQUENCE [LARGE SCALE GENOMIC DNA]</scope>
    <source>
        <strain evidence="2 3">DSM 26537</strain>
    </source>
</reference>
<dbReference type="InterPro" id="IPR002725">
    <property type="entry name" value="YgjP-like_metallopeptidase"/>
</dbReference>
<accession>A0A3N1XV03</accession>
<evidence type="ECO:0000313" key="2">
    <source>
        <dbReference type="EMBL" id="ROR28737.1"/>
    </source>
</evidence>
<dbReference type="CDD" id="cd07344">
    <property type="entry name" value="M48_yhfN_like"/>
    <property type="match status" value="1"/>
</dbReference>
<dbReference type="Pfam" id="PF01863">
    <property type="entry name" value="YgjP-like"/>
    <property type="match status" value="1"/>
</dbReference>
<organism evidence="2 3">
    <name type="scientific">Mobilisporobacter senegalensis</name>
    <dbReference type="NCBI Taxonomy" id="1329262"/>
    <lineage>
        <taxon>Bacteria</taxon>
        <taxon>Bacillati</taxon>
        <taxon>Bacillota</taxon>
        <taxon>Clostridia</taxon>
        <taxon>Lachnospirales</taxon>
        <taxon>Lachnospiraceae</taxon>
        <taxon>Mobilisporobacter</taxon>
    </lineage>
</organism>
<dbReference type="Proteomes" id="UP000273083">
    <property type="component" value="Unassembled WGS sequence"/>
</dbReference>
<dbReference type="InterPro" id="IPR053136">
    <property type="entry name" value="UTP_pyrophosphatase-like"/>
</dbReference>
<sequence>MIKEKIWINGKCITYILMRKKVKNINLRIKPDLTIVISASPRISKKRIEDFLISKGDWIEEKLGHVDSLERIRFMEFSCIGGEEIRLFGRNLKLILLPSNSNKVEMDQNNLYLYCKDINNLDQVKKYWNQWYQLFIKESLYDIVKEVHSIFYQYHNNMPKIKLRYMKTRWGTCNKRTDTITLNKFLIEVPIECIEYVIIHEFTHFIHPNHSKEFYETLKSFLPDHKSREKMLDRYIIIK</sequence>
<dbReference type="PANTHER" id="PTHR30399">
    <property type="entry name" value="UNCHARACTERIZED PROTEIN YGJP"/>
    <property type="match status" value="1"/>
</dbReference>
<dbReference type="AlphaFoldDB" id="A0A3N1XV03"/>
<feature type="domain" description="YgjP-like metallopeptidase" evidence="1">
    <location>
        <begin position="23"/>
        <end position="234"/>
    </location>
</feature>
<proteinExistence type="predicted"/>
<dbReference type="RefSeq" id="WP_123609231.1">
    <property type="nucleotide sequence ID" value="NZ_RJVG01000004.1"/>
</dbReference>